<dbReference type="InterPro" id="IPR003718">
    <property type="entry name" value="OsmC/Ohr_fam"/>
</dbReference>
<evidence type="ECO:0000313" key="3">
    <source>
        <dbReference type="Proteomes" id="UP000070620"/>
    </source>
</evidence>
<dbReference type="GO" id="GO:0004601">
    <property type="term" value="F:peroxidase activity"/>
    <property type="evidence" value="ECO:0007669"/>
    <property type="project" value="InterPro"/>
</dbReference>
<evidence type="ECO:0000256" key="1">
    <source>
        <dbReference type="SAM" id="MobiDB-lite"/>
    </source>
</evidence>
<comment type="caution">
    <text evidence="2">The sequence shown here is derived from an EMBL/GenBank/DDBJ whole genome shotgun (WGS) entry which is preliminary data.</text>
</comment>
<feature type="region of interest" description="Disordered" evidence="1">
    <location>
        <begin position="1"/>
        <end position="22"/>
    </location>
</feature>
<dbReference type="InterPro" id="IPR015946">
    <property type="entry name" value="KH_dom-like_a/b"/>
</dbReference>
<sequence>MPIRTASARWQGTLTEGSGTVRTGKGGFAGNYSFKSRFEEGEGTNPEELIGAAHAGCFSMALSKLLADAGSPATSVETTAKVHLDKTDAGMTVTRIDLETVGEVPGIDEAQFTKLAEGAKENCPISRLLSPGAQISLTARLAS</sequence>
<dbReference type="NCBIfam" id="TIGR03562">
    <property type="entry name" value="osmo_induc_OsmC"/>
    <property type="match status" value="1"/>
</dbReference>
<dbReference type="RefSeq" id="WP_067361886.1">
    <property type="nucleotide sequence ID" value="NZ_JBIUBN010000016.1"/>
</dbReference>
<dbReference type="InterPro" id="IPR036102">
    <property type="entry name" value="OsmC/Ohrsf"/>
</dbReference>
<dbReference type="Gene3D" id="3.30.300.20">
    <property type="match status" value="1"/>
</dbReference>
<evidence type="ECO:0000313" key="2">
    <source>
        <dbReference type="EMBL" id="KXK62566.1"/>
    </source>
</evidence>
<dbReference type="EMBL" id="LRQV01000017">
    <property type="protein sequence ID" value="KXK62566.1"/>
    <property type="molecule type" value="Genomic_DNA"/>
</dbReference>
<dbReference type="InterPro" id="IPR052707">
    <property type="entry name" value="OsmC_Ohr_Peroxiredoxin"/>
</dbReference>
<name>A0A136PWL6_9ACTN</name>
<reference evidence="2 3" key="1">
    <citation type="submission" date="2016-01" db="EMBL/GenBank/DDBJ databases">
        <title>Whole genome sequence and analysis of Micromonospora rosaria DSM 803, which can produce antibacterial substance rosamicin.</title>
        <authorList>
            <person name="Yang H."/>
            <person name="He X."/>
            <person name="Zhu D."/>
        </authorList>
    </citation>
    <scope>NUCLEOTIDE SEQUENCE [LARGE SCALE GENOMIC DNA]</scope>
    <source>
        <strain evidence="2 3">DSM 803</strain>
    </source>
</reference>
<accession>A0A136PWL6</accession>
<dbReference type="SUPFAM" id="SSF82784">
    <property type="entry name" value="OsmC-like"/>
    <property type="match status" value="1"/>
</dbReference>
<dbReference type="Pfam" id="PF02566">
    <property type="entry name" value="OsmC"/>
    <property type="match status" value="1"/>
</dbReference>
<dbReference type="InterPro" id="IPR019904">
    <property type="entry name" value="Peroxiredoxin_OsmC"/>
</dbReference>
<dbReference type="PANTHER" id="PTHR42830">
    <property type="entry name" value="OSMOTICALLY INDUCIBLE FAMILY PROTEIN"/>
    <property type="match status" value="1"/>
</dbReference>
<dbReference type="Proteomes" id="UP000070620">
    <property type="component" value="Unassembled WGS sequence"/>
</dbReference>
<proteinExistence type="predicted"/>
<gene>
    <name evidence="2" type="ORF">AWW66_07790</name>
</gene>
<feature type="compositionally biased region" description="Polar residues" evidence="1">
    <location>
        <begin position="8"/>
        <end position="21"/>
    </location>
</feature>
<keyword evidence="3" id="KW-1185">Reference proteome</keyword>
<dbReference type="PANTHER" id="PTHR42830:SF1">
    <property type="entry name" value="OSMOTICALLY INDUCIBLE FAMILY PROTEIN"/>
    <property type="match status" value="1"/>
</dbReference>
<protein>
    <submittedName>
        <fullName evidence="2">Peroxiredoxin</fullName>
    </submittedName>
</protein>
<dbReference type="GO" id="GO:0006979">
    <property type="term" value="P:response to oxidative stress"/>
    <property type="evidence" value="ECO:0007669"/>
    <property type="project" value="InterPro"/>
</dbReference>
<dbReference type="OrthoDB" id="9807532at2"/>
<organism evidence="2 3">
    <name type="scientific">Micromonospora rosaria</name>
    <dbReference type="NCBI Taxonomy" id="47874"/>
    <lineage>
        <taxon>Bacteria</taxon>
        <taxon>Bacillati</taxon>
        <taxon>Actinomycetota</taxon>
        <taxon>Actinomycetes</taxon>
        <taxon>Micromonosporales</taxon>
        <taxon>Micromonosporaceae</taxon>
        <taxon>Micromonospora</taxon>
    </lineage>
</organism>
<dbReference type="AlphaFoldDB" id="A0A136PWL6"/>